<comment type="caution">
    <text evidence="12">The sequence shown here is derived from an EMBL/GenBank/DDBJ whole genome shotgun (WGS) entry which is preliminary data.</text>
</comment>
<dbReference type="HAMAP" id="MF_00101">
    <property type="entry name" value="AcpS"/>
    <property type="match status" value="1"/>
</dbReference>
<dbReference type="NCBIfam" id="TIGR00516">
    <property type="entry name" value="acpS"/>
    <property type="match status" value="1"/>
</dbReference>
<dbReference type="SUPFAM" id="SSF56214">
    <property type="entry name" value="4'-phosphopantetheinyl transferase"/>
    <property type="match status" value="1"/>
</dbReference>
<keyword evidence="3 10" id="KW-0479">Metal-binding</keyword>
<dbReference type="EC" id="2.7.8.7" evidence="10"/>
<feature type="binding site" evidence="10">
    <location>
        <position position="9"/>
    </location>
    <ligand>
        <name>Mg(2+)</name>
        <dbReference type="ChEBI" id="CHEBI:18420"/>
    </ligand>
</feature>
<name>A0A7X5LHS0_9ALTE</name>
<dbReference type="InterPro" id="IPR002582">
    <property type="entry name" value="ACPS"/>
</dbReference>
<comment type="function">
    <text evidence="10">Transfers the 4'-phosphopantetheine moiety from coenzyme A to a Ser of acyl-carrier-protein.</text>
</comment>
<keyword evidence="6 10" id="KW-0443">Lipid metabolism</keyword>
<evidence type="ECO:0000256" key="4">
    <source>
        <dbReference type="ARBA" id="ARBA00022832"/>
    </source>
</evidence>
<dbReference type="Gene3D" id="3.90.470.20">
    <property type="entry name" value="4'-phosphopantetheinyl transferase domain"/>
    <property type="match status" value="1"/>
</dbReference>
<evidence type="ECO:0000256" key="7">
    <source>
        <dbReference type="ARBA" id="ARBA00023160"/>
    </source>
</evidence>
<comment type="subcellular location">
    <subcellularLocation>
        <location evidence="10">Cytoplasm</location>
    </subcellularLocation>
</comment>
<comment type="cofactor">
    <cofactor evidence="10">
        <name>Mg(2+)</name>
        <dbReference type="ChEBI" id="CHEBI:18420"/>
    </cofactor>
</comment>
<proteinExistence type="inferred from homology"/>
<keyword evidence="2 10" id="KW-0808">Transferase</keyword>
<dbReference type="AlphaFoldDB" id="A0A7X5LHS0"/>
<evidence type="ECO:0000256" key="2">
    <source>
        <dbReference type="ARBA" id="ARBA00022679"/>
    </source>
</evidence>
<keyword evidence="5 10" id="KW-0460">Magnesium</keyword>
<dbReference type="FunFam" id="3.90.470.20:FF:000001">
    <property type="entry name" value="Holo-[acyl-carrier-protein] synthase"/>
    <property type="match status" value="1"/>
</dbReference>
<evidence type="ECO:0000256" key="10">
    <source>
        <dbReference type="HAMAP-Rule" id="MF_00101"/>
    </source>
</evidence>
<organism evidence="12 13">
    <name type="scientific">Alteromonas profundi</name>
    <dbReference type="NCBI Taxonomy" id="2696062"/>
    <lineage>
        <taxon>Bacteria</taxon>
        <taxon>Pseudomonadati</taxon>
        <taxon>Pseudomonadota</taxon>
        <taxon>Gammaproteobacteria</taxon>
        <taxon>Alteromonadales</taxon>
        <taxon>Alteromonadaceae</taxon>
        <taxon>Alteromonas/Salinimonas group</taxon>
        <taxon>Alteromonas</taxon>
    </lineage>
</organism>
<dbReference type="GO" id="GO:0000287">
    <property type="term" value="F:magnesium ion binding"/>
    <property type="evidence" value="ECO:0007669"/>
    <property type="project" value="UniProtKB-UniRule"/>
</dbReference>
<protein>
    <recommendedName>
        <fullName evidence="10">Holo-[acyl-carrier-protein] synthase</fullName>
        <shortName evidence="10">Holo-ACP synthase</shortName>
        <ecNumber evidence="10">2.7.8.7</ecNumber>
    </recommendedName>
    <alternativeName>
        <fullName evidence="10">4'-phosphopantetheinyl transferase AcpS</fullName>
    </alternativeName>
</protein>
<dbReference type="NCBIfam" id="TIGR00556">
    <property type="entry name" value="pantethn_trn"/>
    <property type="match status" value="1"/>
</dbReference>
<evidence type="ECO:0000256" key="5">
    <source>
        <dbReference type="ARBA" id="ARBA00022842"/>
    </source>
</evidence>
<evidence type="ECO:0000256" key="3">
    <source>
        <dbReference type="ARBA" id="ARBA00022723"/>
    </source>
</evidence>
<feature type="domain" description="4'-phosphopantetheinyl transferase" evidence="11">
    <location>
        <begin position="5"/>
        <end position="114"/>
    </location>
</feature>
<keyword evidence="13" id="KW-1185">Reference proteome</keyword>
<evidence type="ECO:0000313" key="12">
    <source>
        <dbReference type="EMBL" id="NDV89602.1"/>
    </source>
</evidence>
<comment type="catalytic activity">
    <reaction evidence="8 10">
        <text>apo-[ACP] + CoA = holo-[ACP] + adenosine 3',5'-bisphosphate + H(+)</text>
        <dbReference type="Rhea" id="RHEA:12068"/>
        <dbReference type="Rhea" id="RHEA-COMP:9685"/>
        <dbReference type="Rhea" id="RHEA-COMP:9690"/>
        <dbReference type="ChEBI" id="CHEBI:15378"/>
        <dbReference type="ChEBI" id="CHEBI:29999"/>
        <dbReference type="ChEBI" id="CHEBI:57287"/>
        <dbReference type="ChEBI" id="CHEBI:58343"/>
        <dbReference type="ChEBI" id="CHEBI:64479"/>
        <dbReference type="EC" id="2.7.8.7"/>
    </reaction>
</comment>
<reference evidence="12 13" key="1">
    <citation type="submission" date="2020-01" db="EMBL/GenBank/DDBJ databases">
        <authorList>
            <person name="Chen J."/>
            <person name="Zhu S."/>
            <person name="Yang J."/>
        </authorList>
    </citation>
    <scope>NUCLEOTIDE SEQUENCE [LARGE SCALE GENOMIC DNA]</scope>
    <source>
        <strain evidence="12 13">345S023</strain>
    </source>
</reference>
<evidence type="ECO:0000256" key="6">
    <source>
        <dbReference type="ARBA" id="ARBA00023098"/>
    </source>
</evidence>
<dbReference type="EMBL" id="JAAAWN010000001">
    <property type="protein sequence ID" value="NDV89602.1"/>
    <property type="molecule type" value="Genomic_DNA"/>
</dbReference>
<gene>
    <name evidence="10" type="primary">acpS</name>
    <name evidence="12" type="ORF">GTH32_00120</name>
</gene>
<dbReference type="InterPro" id="IPR004568">
    <property type="entry name" value="Ppantetheine-prot_Trfase_dom"/>
</dbReference>
<feature type="binding site" evidence="10">
    <location>
        <position position="57"/>
    </location>
    <ligand>
        <name>Mg(2+)</name>
        <dbReference type="ChEBI" id="CHEBI:18420"/>
    </ligand>
</feature>
<keyword evidence="10" id="KW-0963">Cytoplasm</keyword>
<accession>A0A7X5LHS0</accession>
<dbReference type="GO" id="GO:0005737">
    <property type="term" value="C:cytoplasm"/>
    <property type="evidence" value="ECO:0007669"/>
    <property type="project" value="UniProtKB-SubCell"/>
</dbReference>
<comment type="similarity">
    <text evidence="10">Belongs to the P-Pant transferase superfamily. AcpS family.</text>
</comment>
<evidence type="ECO:0000313" key="13">
    <source>
        <dbReference type="Proteomes" id="UP000470213"/>
    </source>
</evidence>
<dbReference type="GO" id="GO:0006633">
    <property type="term" value="P:fatty acid biosynthetic process"/>
    <property type="evidence" value="ECO:0007669"/>
    <property type="project" value="UniProtKB-UniRule"/>
</dbReference>
<sequence length="125" mass="14014">MGIAGLGTDIVEFARFEREGEVNQRLAKRILTEYEMQIFTQSHTPLRYLAKRFAAKEATVKALGTGIGNGVSWQHVEVRNNQFGAPLLHFSGEIARLCEARGITRSYISISDEQHYAVATVILEF</sequence>
<dbReference type="Proteomes" id="UP000470213">
    <property type="component" value="Unassembled WGS sequence"/>
</dbReference>
<keyword evidence="7 10" id="KW-0275">Fatty acid biosynthesis</keyword>
<dbReference type="Pfam" id="PF01648">
    <property type="entry name" value="ACPS"/>
    <property type="match status" value="1"/>
</dbReference>
<dbReference type="GO" id="GO:0008897">
    <property type="term" value="F:holo-[acyl-carrier-protein] synthase activity"/>
    <property type="evidence" value="ECO:0007669"/>
    <property type="project" value="UniProtKB-UniRule"/>
</dbReference>
<keyword evidence="4 10" id="KW-0276">Fatty acid metabolism</keyword>
<evidence type="ECO:0000259" key="11">
    <source>
        <dbReference type="Pfam" id="PF01648"/>
    </source>
</evidence>
<dbReference type="InterPro" id="IPR008278">
    <property type="entry name" value="4-PPantetheinyl_Trfase_dom"/>
</dbReference>
<evidence type="ECO:0000256" key="1">
    <source>
        <dbReference type="ARBA" id="ARBA00022516"/>
    </source>
</evidence>
<evidence type="ECO:0000256" key="8">
    <source>
        <dbReference type="ARBA" id="ARBA00050875"/>
    </source>
</evidence>
<comment type="function">
    <text evidence="9">Transfers the 4'-phosphopantetheine moiety from coenzyme A to the 'Ser-36' of acyl-carrier-protein.</text>
</comment>
<dbReference type="RefSeq" id="WP_163083207.1">
    <property type="nucleotide sequence ID" value="NZ_JAAAWN010000001.1"/>
</dbReference>
<evidence type="ECO:0000256" key="9">
    <source>
        <dbReference type="ARBA" id="ARBA00054726"/>
    </source>
</evidence>
<keyword evidence="1 10" id="KW-0444">Lipid biosynthesis</keyword>
<dbReference type="InterPro" id="IPR037143">
    <property type="entry name" value="4-PPantetheinyl_Trfase_dom_sf"/>
</dbReference>